<dbReference type="SUPFAM" id="SSF109640">
    <property type="entry name" value="KRAB domain (Kruppel-associated box)"/>
    <property type="match status" value="1"/>
</dbReference>
<keyword evidence="4" id="KW-1185">Reference proteome</keyword>
<gene>
    <name evidence="3" type="ORF">QTO34_009995</name>
</gene>
<dbReference type="AlphaFoldDB" id="A0AA40HEJ8"/>
<dbReference type="SMART" id="SM00349">
    <property type="entry name" value="KRAB"/>
    <property type="match status" value="1"/>
</dbReference>
<accession>A0AA40HEJ8</accession>
<dbReference type="Gene3D" id="6.10.140.140">
    <property type="match status" value="1"/>
</dbReference>
<feature type="domain" description="KRAB" evidence="2">
    <location>
        <begin position="6"/>
        <end position="79"/>
    </location>
</feature>
<dbReference type="Proteomes" id="UP001177744">
    <property type="component" value="Unassembled WGS sequence"/>
</dbReference>
<dbReference type="EMBL" id="JAULJE010000021">
    <property type="protein sequence ID" value="KAK1329812.1"/>
    <property type="molecule type" value="Genomic_DNA"/>
</dbReference>
<evidence type="ECO:0000313" key="4">
    <source>
        <dbReference type="Proteomes" id="UP001177744"/>
    </source>
</evidence>
<evidence type="ECO:0000256" key="1">
    <source>
        <dbReference type="SAM" id="MobiDB-lite"/>
    </source>
</evidence>
<comment type="caution">
    <text evidence="3">The sequence shown here is derived from an EMBL/GenBank/DDBJ whole genome shotgun (WGS) entry which is preliminary data.</text>
</comment>
<dbReference type="InterPro" id="IPR036051">
    <property type="entry name" value="KRAB_dom_sf"/>
</dbReference>
<name>A0AA40HEJ8_CNENI</name>
<protein>
    <recommendedName>
        <fullName evidence="2">KRAB domain-containing protein</fullName>
    </recommendedName>
</protein>
<dbReference type="InterPro" id="IPR001909">
    <property type="entry name" value="KRAB"/>
</dbReference>
<sequence>MWVVGVTFEDIALYFSREEWSLLDEGQRQLYLNVMLENFELVSSLVGELLCRRHPYGAGLASGCGFTRTQGPRPHPDLGPSITRAPGRVASPDPGACGLSRTQGHGLTGPGTQPHPDPGAHGLTWTRDQPHTRTRTRGPSHHPGPRGARPYPDPGGQAIYIQKLQHKA</sequence>
<dbReference type="GO" id="GO:0006355">
    <property type="term" value="P:regulation of DNA-templated transcription"/>
    <property type="evidence" value="ECO:0007669"/>
    <property type="project" value="InterPro"/>
</dbReference>
<evidence type="ECO:0000313" key="3">
    <source>
        <dbReference type="EMBL" id="KAK1329812.1"/>
    </source>
</evidence>
<dbReference type="Pfam" id="PF01352">
    <property type="entry name" value="KRAB"/>
    <property type="match status" value="1"/>
</dbReference>
<proteinExistence type="predicted"/>
<reference evidence="3" key="1">
    <citation type="submission" date="2023-06" db="EMBL/GenBank/DDBJ databases">
        <title>Reference genome for the Northern bat (Eptesicus nilssonii), a most northern bat species.</title>
        <authorList>
            <person name="Laine V.N."/>
            <person name="Pulliainen A.T."/>
            <person name="Lilley T.M."/>
        </authorList>
    </citation>
    <scope>NUCLEOTIDE SEQUENCE</scope>
    <source>
        <strain evidence="3">BLF_Eptnil</strain>
        <tissue evidence="3">Kidney</tissue>
    </source>
</reference>
<dbReference type="PROSITE" id="PS50805">
    <property type="entry name" value="KRAB"/>
    <property type="match status" value="1"/>
</dbReference>
<dbReference type="InterPro" id="IPR050169">
    <property type="entry name" value="Krueppel_C2H2_ZnF"/>
</dbReference>
<organism evidence="3 4">
    <name type="scientific">Cnephaeus nilssonii</name>
    <name type="common">Northern bat</name>
    <name type="synonym">Eptesicus nilssonii</name>
    <dbReference type="NCBI Taxonomy" id="3371016"/>
    <lineage>
        <taxon>Eukaryota</taxon>
        <taxon>Metazoa</taxon>
        <taxon>Chordata</taxon>
        <taxon>Craniata</taxon>
        <taxon>Vertebrata</taxon>
        <taxon>Euteleostomi</taxon>
        <taxon>Mammalia</taxon>
        <taxon>Eutheria</taxon>
        <taxon>Laurasiatheria</taxon>
        <taxon>Chiroptera</taxon>
        <taxon>Yangochiroptera</taxon>
        <taxon>Vespertilionidae</taxon>
        <taxon>Cnephaeus</taxon>
    </lineage>
</organism>
<feature type="region of interest" description="Disordered" evidence="1">
    <location>
        <begin position="69"/>
        <end position="168"/>
    </location>
</feature>
<dbReference type="PANTHER" id="PTHR23232:SF133">
    <property type="entry name" value="RIKEN CDNA 1700020N01 GENE"/>
    <property type="match status" value="1"/>
</dbReference>
<feature type="compositionally biased region" description="Basic residues" evidence="1">
    <location>
        <begin position="132"/>
        <end position="144"/>
    </location>
</feature>
<dbReference type="CDD" id="cd07765">
    <property type="entry name" value="KRAB_A-box"/>
    <property type="match status" value="1"/>
</dbReference>
<evidence type="ECO:0000259" key="2">
    <source>
        <dbReference type="PROSITE" id="PS50805"/>
    </source>
</evidence>
<dbReference type="PANTHER" id="PTHR23232">
    <property type="entry name" value="KRAB DOMAIN C2H2 ZINC FINGER"/>
    <property type="match status" value="1"/>
</dbReference>